<dbReference type="EMBL" id="CP041637">
    <property type="protein sequence ID" value="QDO94031.1"/>
    <property type="molecule type" value="Genomic_DNA"/>
</dbReference>
<feature type="chain" id="PRO_5022050248" evidence="1">
    <location>
        <begin position="23"/>
        <end position="293"/>
    </location>
</feature>
<evidence type="ECO:0000256" key="1">
    <source>
        <dbReference type="SAM" id="SignalP"/>
    </source>
</evidence>
<accession>A0A516GR80</accession>
<dbReference type="RefSeq" id="WP_143380919.1">
    <property type="nucleotide sequence ID" value="NZ_CP041637.1"/>
</dbReference>
<dbReference type="KEGG" id="fop:FNB79_08585"/>
<organism evidence="3 4">
    <name type="scientific">Formosa sediminum</name>
    <dbReference type="NCBI Taxonomy" id="2594004"/>
    <lineage>
        <taxon>Bacteria</taxon>
        <taxon>Pseudomonadati</taxon>
        <taxon>Bacteroidota</taxon>
        <taxon>Flavobacteriia</taxon>
        <taxon>Flavobacteriales</taxon>
        <taxon>Flavobacteriaceae</taxon>
        <taxon>Formosa</taxon>
    </lineage>
</organism>
<feature type="signal peptide" evidence="1">
    <location>
        <begin position="1"/>
        <end position="22"/>
    </location>
</feature>
<feature type="domain" description="Alginate lyase 2" evidence="2">
    <location>
        <begin position="50"/>
        <end position="289"/>
    </location>
</feature>
<dbReference type="Proteomes" id="UP000319209">
    <property type="component" value="Chromosome"/>
</dbReference>
<dbReference type="Gene3D" id="2.60.120.200">
    <property type="match status" value="1"/>
</dbReference>
<sequence length="293" mass="33618">MKTMCFLIQQSIVISTFMLFLACSNSDSDIDITDNETEIITEDVEGTPNIDWKNWYLSVPINSGSGKATSISYQTIINDNLTPEASKYFYKNEDGSYTLWTQFTGYTTSGLSELGDKYCRTELREYWRGNQDTNDNWTMSTGTHILETTLKVDFVEGNGRTIVAQIHGKSSEGINGNPATVKIRWNSGIIQIDHYTKPENNEDWTSKYDNKIDFGNVGHALFTFKMKIENGKLYCALYCEEKNLDIDYTEIYDYVTNGYIHENYFKTGNYFGWNDDYEKAAQVVLHKVVTIHN</sequence>
<keyword evidence="3" id="KW-0456">Lyase</keyword>
<dbReference type="OrthoDB" id="1408636at2"/>
<proteinExistence type="predicted"/>
<keyword evidence="1" id="KW-0732">Signal</keyword>
<dbReference type="SUPFAM" id="SSF49899">
    <property type="entry name" value="Concanavalin A-like lectins/glucanases"/>
    <property type="match status" value="1"/>
</dbReference>
<keyword evidence="4" id="KW-1185">Reference proteome</keyword>
<gene>
    <name evidence="3" type="ORF">FNB79_08585</name>
</gene>
<evidence type="ECO:0000313" key="4">
    <source>
        <dbReference type="Proteomes" id="UP000319209"/>
    </source>
</evidence>
<reference evidence="3 4" key="1">
    <citation type="submission" date="2019-07" db="EMBL/GenBank/DDBJ databases">
        <title>Genome sequencing for Formosa sp. PS13.</title>
        <authorList>
            <person name="Park S.-J."/>
        </authorList>
    </citation>
    <scope>NUCLEOTIDE SEQUENCE [LARGE SCALE GENOMIC DNA]</scope>
    <source>
        <strain evidence="3 4">PS13</strain>
    </source>
</reference>
<evidence type="ECO:0000313" key="3">
    <source>
        <dbReference type="EMBL" id="QDO94031.1"/>
    </source>
</evidence>
<dbReference type="InterPro" id="IPR014895">
    <property type="entry name" value="Alginate_lyase_2"/>
</dbReference>
<dbReference type="InterPro" id="IPR013320">
    <property type="entry name" value="ConA-like_dom_sf"/>
</dbReference>
<dbReference type="GO" id="GO:0004553">
    <property type="term" value="F:hydrolase activity, hydrolyzing O-glycosyl compounds"/>
    <property type="evidence" value="ECO:0007669"/>
    <property type="project" value="UniProtKB-ARBA"/>
</dbReference>
<name>A0A516GR80_9FLAO</name>
<protein>
    <submittedName>
        <fullName evidence="3">Polysaccharide lyase family 7 protein</fullName>
    </submittedName>
</protein>
<dbReference type="GO" id="GO:0005975">
    <property type="term" value="P:carbohydrate metabolic process"/>
    <property type="evidence" value="ECO:0007669"/>
    <property type="project" value="UniProtKB-ARBA"/>
</dbReference>
<dbReference type="AlphaFoldDB" id="A0A516GR80"/>
<dbReference type="PROSITE" id="PS51257">
    <property type="entry name" value="PROKAR_LIPOPROTEIN"/>
    <property type="match status" value="1"/>
</dbReference>
<dbReference type="GO" id="GO:0016829">
    <property type="term" value="F:lyase activity"/>
    <property type="evidence" value="ECO:0007669"/>
    <property type="project" value="UniProtKB-KW"/>
</dbReference>
<evidence type="ECO:0000259" key="2">
    <source>
        <dbReference type="Pfam" id="PF08787"/>
    </source>
</evidence>
<dbReference type="Pfam" id="PF08787">
    <property type="entry name" value="Alginate_lyase2"/>
    <property type="match status" value="1"/>
</dbReference>